<evidence type="ECO:0000259" key="3">
    <source>
        <dbReference type="PROSITE" id="PS50157"/>
    </source>
</evidence>
<dbReference type="AlphaFoldDB" id="A0A5J5F365"/>
<keyword evidence="1" id="KW-0862">Zinc</keyword>
<feature type="region of interest" description="Disordered" evidence="2">
    <location>
        <begin position="1"/>
        <end position="73"/>
    </location>
</feature>
<dbReference type="GO" id="GO:0008270">
    <property type="term" value="F:zinc ion binding"/>
    <property type="evidence" value="ECO:0007669"/>
    <property type="project" value="UniProtKB-KW"/>
</dbReference>
<dbReference type="EMBL" id="VXIS01000043">
    <property type="protein sequence ID" value="KAA8910703.1"/>
    <property type="molecule type" value="Genomic_DNA"/>
</dbReference>
<accession>A0A5J5F365</accession>
<feature type="compositionally biased region" description="Acidic residues" evidence="2">
    <location>
        <begin position="53"/>
        <end position="69"/>
    </location>
</feature>
<evidence type="ECO:0000313" key="5">
    <source>
        <dbReference type="Proteomes" id="UP000326924"/>
    </source>
</evidence>
<sequence>MAANHTPETEKGGGDGFVHAADEPIAVGRSAAEVSAEEKPHKGEGEKQTDTDREQDDEITDEPAPEEDSGTPNIDALLLRIGARLENLCQEKDQWDLHTPVGTSDVLKGDEWLDTWNLQIFRCTNCNRPFGTSARLRHHSLVWHSPWSPKIDNYTIPDAGTAPDDSGKLLELMKDGDLKLLVRRTLPNRGFLVSSQVLCMTSKVFQKMCGRNSPFKEAAAVRRSNTLGGSAAVVWLEDDVHALEFILAVLHHRHDLVPAILPFSTLVNVAGVCDKYEFHSVLSPMMDKYLEDPYKTSHTACGGHEDWLFVSYVFGKATVFTRVSKELILSGCYNGKRLEFVRFFGIRDGLCSYTPHSILDKLQEKRQNVVEKIRHHVESLQAEWCHFSGEKPRKKCKRDTNTAECEALLLGHLMCTIAVHHLDQDETWSQSLRTISSIIMGISNFHFPAVTVSGKTLLPHLSCSWVPELQFITDSCINSVEGLKLSDFPSSQRNL</sequence>
<dbReference type="InParanoid" id="A0A5J5F365"/>
<evidence type="ECO:0000256" key="2">
    <source>
        <dbReference type="SAM" id="MobiDB-lite"/>
    </source>
</evidence>
<evidence type="ECO:0000256" key="1">
    <source>
        <dbReference type="PROSITE-ProRule" id="PRU00042"/>
    </source>
</evidence>
<evidence type="ECO:0000313" key="4">
    <source>
        <dbReference type="EMBL" id="KAA8910703.1"/>
    </source>
</evidence>
<comment type="caution">
    <text evidence="4">The sequence shown here is derived from an EMBL/GenBank/DDBJ whole genome shotgun (WGS) entry which is preliminary data.</text>
</comment>
<dbReference type="Proteomes" id="UP000326924">
    <property type="component" value="Unassembled WGS sequence"/>
</dbReference>
<reference evidence="4 5" key="1">
    <citation type="submission" date="2019-09" db="EMBL/GenBank/DDBJ databases">
        <title>Draft genome of the ectomycorrhizal ascomycete Sphaerosporella brunnea.</title>
        <authorList>
            <consortium name="DOE Joint Genome Institute"/>
            <person name="Benucci G.M."/>
            <person name="Marozzi G."/>
            <person name="Antonielli L."/>
            <person name="Sanchez S."/>
            <person name="Marco P."/>
            <person name="Wang X."/>
            <person name="Falini L.B."/>
            <person name="Barry K."/>
            <person name="Haridas S."/>
            <person name="Lipzen A."/>
            <person name="Labutti K."/>
            <person name="Grigoriev I.V."/>
            <person name="Murat C."/>
            <person name="Martin F."/>
            <person name="Albertini E."/>
            <person name="Donnini D."/>
            <person name="Bonito G."/>
        </authorList>
    </citation>
    <scope>NUCLEOTIDE SEQUENCE [LARGE SCALE GENOMIC DNA]</scope>
    <source>
        <strain evidence="4 5">Sb_GMNB300</strain>
    </source>
</reference>
<name>A0A5J5F365_9PEZI</name>
<keyword evidence="1" id="KW-0863">Zinc-finger</keyword>
<feature type="compositionally biased region" description="Basic and acidic residues" evidence="2">
    <location>
        <begin position="36"/>
        <end position="52"/>
    </location>
</feature>
<feature type="domain" description="C2H2-type" evidence="3">
    <location>
        <begin position="121"/>
        <end position="149"/>
    </location>
</feature>
<protein>
    <recommendedName>
        <fullName evidence="3">C2H2-type domain-containing protein</fullName>
    </recommendedName>
</protein>
<dbReference type="InterPro" id="IPR013087">
    <property type="entry name" value="Znf_C2H2_type"/>
</dbReference>
<keyword evidence="5" id="KW-1185">Reference proteome</keyword>
<proteinExistence type="predicted"/>
<dbReference type="OrthoDB" id="5275938at2759"/>
<organism evidence="4 5">
    <name type="scientific">Sphaerosporella brunnea</name>
    <dbReference type="NCBI Taxonomy" id="1250544"/>
    <lineage>
        <taxon>Eukaryota</taxon>
        <taxon>Fungi</taxon>
        <taxon>Dikarya</taxon>
        <taxon>Ascomycota</taxon>
        <taxon>Pezizomycotina</taxon>
        <taxon>Pezizomycetes</taxon>
        <taxon>Pezizales</taxon>
        <taxon>Pyronemataceae</taxon>
        <taxon>Sphaerosporella</taxon>
    </lineage>
</organism>
<dbReference type="PROSITE" id="PS50157">
    <property type="entry name" value="ZINC_FINGER_C2H2_2"/>
    <property type="match status" value="1"/>
</dbReference>
<gene>
    <name evidence="4" type="ORF">FN846DRAFT_516885</name>
</gene>
<keyword evidence="1" id="KW-0479">Metal-binding</keyword>
<dbReference type="PROSITE" id="PS00028">
    <property type="entry name" value="ZINC_FINGER_C2H2_1"/>
    <property type="match status" value="1"/>
</dbReference>